<protein>
    <submittedName>
        <fullName evidence="3">Equilibrative nucleoside transporter 3-like protein</fullName>
    </submittedName>
</protein>
<dbReference type="Pfam" id="PF13976">
    <property type="entry name" value="gag_pre-integrs"/>
    <property type="match status" value="1"/>
</dbReference>
<dbReference type="AlphaFoldDB" id="A0A2K3MTF5"/>
<keyword evidence="1" id="KW-0378">Hydrolase</keyword>
<feature type="domain" description="Integrase catalytic" evidence="2">
    <location>
        <begin position="351"/>
        <end position="448"/>
    </location>
</feature>
<evidence type="ECO:0000259" key="2">
    <source>
        <dbReference type="PROSITE" id="PS50994"/>
    </source>
</evidence>
<dbReference type="GO" id="GO:0008233">
    <property type="term" value="F:peptidase activity"/>
    <property type="evidence" value="ECO:0007669"/>
    <property type="project" value="UniProtKB-KW"/>
</dbReference>
<dbReference type="InterPro" id="IPR025724">
    <property type="entry name" value="GAG-pre-integrase_dom"/>
</dbReference>
<reference evidence="3 4" key="1">
    <citation type="journal article" date="2014" name="Am. J. Bot.">
        <title>Genome assembly and annotation for red clover (Trifolium pratense; Fabaceae).</title>
        <authorList>
            <person name="Istvanek J."/>
            <person name="Jaros M."/>
            <person name="Krenek A."/>
            <person name="Repkova J."/>
        </authorList>
    </citation>
    <scope>NUCLEOTIDE SEQUENCE [LARGE SCALE GENOMIC DNA]</scope>
    <source>
        <strain evidence="4">cv. Tatra</strain>
        <tissue evidence="3">Young leaves</tissue>
    </source>
</reference>
<dbReference type="PANTHER" id="PTHR42648:SF18">
    <property type="entry name" value="RETROTRANSPOSON, UNCLASSIFIED-LIKE PROTEIN"/>
    <property type="match status" value="1"/>
</dbReference>
<evidence type="ECO:0000256" key="1">
    <source>
        <dbReference type="ARBA" id="ARBA00022670"/>
    </source>
</evidence>
<keyword evidence="1" id="KW-0645">Protease</keyword>
<dbReference type="InterPro" id="IPR039537">
    <property type="entry name" value="Retrotran_Ty1/copia-like"/>
</dbReference>
<dbReference type="InterPro" id="IPR036397">
    <property type="entry name" value="RNaseH_sf"/>
</dbReference>
<dbReference type="InterPro" id="IPR001584">
    <property type="entry name" value="Integrase_cat-core"/>
</dbReference>
<evidence type="ECO:0000313" key="3">
    <source>
        <dbReference type="EMBL" id="PNX94022.1"/>
    </source>
</evidence>
<dbReference type="InterPro" id="IPR054722">
    <property type="entry name" value="PolX-like_BBD"/>
</dbReference>
<dbReference type="Proteomes" id="UP000236291">
    <property type="component" value="Unassembled WGS sequence"/>
</dbReference>
<dbReference type="GO" id="GO:0015074">
    <property type="term" value="P:DNA integration"/>
    <property type="evidence" value="ECO:0007669"/>
    <property type="project" value="InterPro"/>
</dbReference>
<accession>A0A2K3MTF5</accession>
<sequence>MEDKETVSDFFTRVAKIVNEMKACGETVTSSMRVEKILRSLSPRFDYVVAAIEEYKDLDSMKVEELQGSLEAHEQRMNQRNSDKSKGEIALQAQQSNKDKKGKGKWQGYKGRGLPEYKWSKDESSDAEAKMARNDDGEGLVMLLVTTRDDSDCQEKWNLDIRCSTHMTGIKDWFTSLKATQNNNVKFADNRSLAVQGIRDVSIKRKDGECSVIFGVLYIPSMTCNLLSIGQLLEKDYKIVMENKLLKVYNTKGSLVLKTPMSKNRTFKIGLDILNHKCLMTASSREKWRWNYRIGHLNFKDLNLLQNQNLVTGLPKLQVLEEMYVDQCKLTQWSFKKFKATVERQSGQKLKTLRTDGGGEYMSHEFAKFCDSEGIVHDIVPPYIPQQNGTAERKNRIIMNMVRCMLKGKHLPKELWGEAISTATYTLNRCPTKRLKGITPEECWSVAYKHTPDQLRKKLDDKSTMMILVGYHSTGGYKLYDPVNKNVVISRDVVIDELKEWDRNTNEKKNSVSVMIEEINEEQENQPVIDLIRSTRTRVLPARLQECELNSDNQVNN</sequence>
<name>A0A2K3MTF5_TRIPR</name>
<dbReference type="Pfam" id="PF14223">
    <property type="entry name" value="Retrotran_gag_2"/>
    <property type="match status" value="1"/>
</dbReference>
<dbReference type="GO" id="GO:0006508">
    <property type="term" value="P:proteolysis"/>
    <property type="evidence" value="ECO:0007669"/>
    <property type="project" value="UniProtKB-KW"/>
</dbReference>
<dbReference type="InterPro" id="IPR012337">
    <property type="entry name" value="RNaseH-like_sf"/>
</dbReference>
<dbReference type="STRING" id="57577.A0A2K3MTF5"/>
<dbReference type="GO" id="GO:0003676">
    <property type="term" value="F:nucleic acid binding"/>
    <property type="evidence" value="ECO:0007669"/>
    <property type="project" value="InterPro"/>
</dbReference>
<dbReference type="EMBL" id="ASHM01012066">
    <property type="protein sequence ID" value="PNX94022.1"/>
    <property type="molecule type" value="Genomic_DNA"/>
</dbReference>
<dbReference type="Gene3D" id="3.30.420.10">
    <property type="entry name" value="Ribonuclease H-like superfamily/Ribonuclease H"/>
    <property type="match status" value="1"/>
</dbReference>
<dbReference type="PANTHER" id="PTHR42648">
    <property type="entry name" value="TRANSPOSASE, PUTATIVE-RELATED"/>
    <property type="match status" value="1"/>
</dbReference>
<evidence type="ECO:0000313" key="4">
    <source>
        <dbReference type="Proteomes" id="UP000236291"/>
    </source>
</evidence>
<dbReference type="PROSITE" id="PS50994">
    <property type="entry name" value="INTEGRASE"/>
    <property type="match status" value="1"/>
</dbReference>
<proteinExistence type="predicted"/>
<dbReference type="SUPFAM" id="SSF53098">
    <property type="entry name" value="Ribonuclease H-like"/>
    <property type="match status" value="1"/>
</dbReference>
<dbReference type="InterPro" id="IPR057670">
    <property type="entry name" value="SH3_retrovirus"/>
</dbReference>
<reference evidence="3 4" key="2">
    <citation type="journal article" date="2017" name="Front. Plant Sci.">
        <title>Gene Classification and Mining of Molecular Markers Useful in Red Clover (Trifolium pratense) Breeding.</title>
        <authorList>
            <person name="Istvanek J."/>
            <person name="Dluhosova J."/>
            <person name="Dluhos P."/>
            <person name="Patkova L."/>
            <person name="Nedelnik J."/>
            <person name="Repkova J."/>
        </authorList>
    </citation>
    <scope>NUCLEOTIDE SEQUENCE [LARGE SCALE GENOMIC DNA]</scope>
    <source>
        <strain evidence="4">cv. Tatra</strain>
        <tissue evidence="3">Young leaves</tissue>
    </source>
</reference>
<gene>
    <name evidence="3" type="ORF">L195_g017187</name>
</gene>
<dbReference type="Pfam" id="PF25597">
    <property type="entry name" value="SH3_retrovirus"/>
    <property type="match status" value="1"/>
</dbReference>
<organism evidence="3 4">
    <name type="scientific">Trifolium pratense</name>
    <name type="common">Red clover</name>
    <dbReference type="NCBI Taxonomy" id="57577"/>
    <lineage>
        <taxon>Eukaryota</taxon>
        <taxon>Viridiplantae</taxon>
        <taxon>Streptophyta</taxon>
        <taxon>Embryophyta</taxon>
        <taxon>Tracheophyta</taxon>
        <taxon>Spermatophyta</taxon>
        <taxon>Magnoliopsida</taxon>
        <taxon>eudicotyledons</taxon>
        <taxon>Gunneridae</taxon>
        <taxon>Pentapetalae</taxon>
        <taxon>rosids</taxon>
        <taxon>fabids</taxon>
        <taxon>Fabales</taxon>
        <taxon>Fabaceae</taxon>
        <taxon>Papilionoideae</taxon>
        <taxon>50 kb inversion clade</taxon>
        <taxon>NPAAA clade</taxon>
        <taxon>Hologalegina</taxon>
        <taxon>IRL clade</taxon>
        <taxon>Trifolieae</taxon>
        <taxon>Trifolium</taxon>
    </lineage>
</organism>
<comment type="caution">
    <text evidence="3">The sequence shown here is derived from an EMBL/GenBank/DDBJ whole genome shotgun (WGS) entry which is preliminary data.</text>
</comment>
<dbReference type="Pfam" id="PF22936">
    <property type="entry name" value="Pol_BBD"/>
    <property type="match status" value="1"/>
</dbReference>